<protein>
    <submittedName>
        <fullName evidence="1">Uncharacterized protein</fullName>
    </submittedName>
</protein>
<organism evidence="1">
    <name type="scientific">Anguilla anguilla</name>
    <name type="common">European freshwater eel</name>
    <name type="synonym">Muraena anguilla</name>
    <dbReference type="NCBI Taxonomy" id="7936"/>
    <lineage>
        <taxon>Eukaryota</taxon>
        <taxon>Metazoa</taxon>
        <taxon>Chordata</taxon>
        <taxon>Craniata</taxon>
        <taxon>Vertebrata</taxon>
        <taxon>Euteleostomi</taxon>
        <taxon>Actinopterygii</taxon>
        <taxon>Neopterygii</taxon>
        <taxon>Teleostei</taxon>
        <taxon>Anguilliformes</taxon>
        <taxon>Anguillidae</taxon>
        <taxon>Anguilla</taxon>
    </lineage>
</organism>
<name>A0A0E9VI73_ANGAN</name>
<sequence>MQSNVLTYKTSGLAKRNRYVRFNMWFPLPSYQ</sequence>
<dbReference type="EMBL" id="GBXM01030861">
    <property type="protein sequence ID" value="JAH77716.1"/>
    <property type="molecule type" value="Transcribed_RNA"/>
</dbReference>
<evidence type="ECO:0000313" key="1">
    <source>
        <dbReference type="EMBL" id="JAH77716.1"/>
    </source>
</evidence>
<proteinExistence type="predicted"/>
<accession>A0A0E9VI73</accession>
<reference evidence="1" key="2">
    <citation type="journal article" date="2015" name="Fish Shellfish Immunol.">
        <title>Early steps in the European eel (Anguilla anguilla)-Vibrio vulnificus interaction in the gills: Role of the RtxA13 toxin.</title>
        <authorList>
            <person name="Callol A."/>
            <person name="Pajuelo D."/>
            <person name="Ebbesson L."/>
            <person name="Teles M."/>
            <person name="MacKenzie S."/>
            <person name="Amaro C."/>
        </authorList>
    </citation>
    <scope>NUCLEOTIDE SEQUENCE</scope>
</reference>
<dbReference type="AlphaFoldDB" id="A0A0E9VI73"/>
<reference evidence="1" key="1">
    <citation type="submission" date="2014-11" db="EMBL/GenBank/DDBJ databases">
        <authorList>
            <person name="Amaro Gonzalez C."/>
        </authorList>
    </citation>
    <scope>NUCLEOTIDE SEQUENCE</scope>
</reference>